<dbReference type="EMBL" id="JANPWB010000014">
    <property type="protein sequence ID" value="KAJ1100355.1"/>
    <property type="molecule type" value="Genomic_DNA"/>
</dbReference>
<evidence type="ECO:0000313" key="3">
    <source>
        <dbReference type="Proteomes" id="UP001066276"/>
    </source>
</evidence>
<feature type="non-terminal residue" evidence="2">
    <location>
        <position position="89"/>
    </location>
</feature>
<dbReference type="Proteomes" id="UP001066276">
    <property type="component" value="Chromosome 10"/>
</dbReference>
<feature type="region of interest" description="Disordered" evidence="1">
    <location>
        <begin position="44"/>
        <end position="70"/>
    </location>
</feature>
<dbReference type="AlphaFoldDB" id="A0AAV7MJE5"/>
<keyword evidence="3" id="KW-1185">Reference proteome</keyword>
<reference evidence="2" key="1">
    <citation type="journal article" date="2022" name="bioRxiv">
        <title>Sequencing and chromosome-scale assembly of the giantPleurodeles waltlgenome.</title>
        <authorList>
            <person name="Brown T."/>
            <person name="Elewa A."/>
            <person name="Iarovenko S."/>
            <person name="Subramanian E."/>
            <person name="Araus A.J."/>
            <person name="Petzold A."/>
            <person name="Susuki M."/>
            <person name="Suzuki K.-i.T."/>
            <person name="Hayashi T."/>
            <person name="Toyoda A."/>
            <person name="Oliveira C."/>
            <person name="Osipova E."/>
            <person name="Leigh N.D."/>
            <person name="Simon A."/>
            <person name="Yun M.H."/>
        </authorList>
    </citation>
    <scope>NUCLEOTIDE SEQUENCE</scope>
    <source>
        <strain evidence="2">20211129_DDA</strain>
        <tissue evidence="2">Liver</tissue>
    </source>
</reference>
<sequence length="89" mass="10048">GVWGGASEPSEQRSRFTPRASAVKLCSAVFSRFSDRLKLGCRRGERANNCSTGQHKHPRQPPKTRLPRDQYCWAEIPTARKRKATGRLP</sequence>
<proteinExistence type="predicted"/>
<comment type="caution">
    <text evidence="2">The sequence shown here is derived from an EMBL/GenBank/DDBJ whole genome shotgun (WGS) entry which is preliminary data.</text>
</comment>
<accession>A0AAV7MJE5</accession>
<evidence type="ECO:0000256" key="1">
    <source>
        <dbReference type="SAM" id="MobiDB-lite"/>
    </source>
</evidence>
<protein>
    <submittedName>
        <fullName evidence="2">Uncharacterized protein</fullName>
    </submittedName>
</protein>
<evidence type="ECO:0000313" key="2">
    <source>
        <dbReference type="EMBL" id="KAJ1100355.1"/>
    </source>
</evidence>
<gene>
    <name evidence="2" type="ORF">NDU88_005441</name>
</gene>
<organism evidence="2 3">
    <name type="scientific">Pleurodeles waltl</name>
    <name type="common">Iberian ribbed newt</name>
    <dbReference type="NCBI Taxonomy" id="8319"/>
    <lineage>
        <taxon>Eukaryota</taxon>
        <taxon>Metazoa</taxon>
        <taxon>Chordata</taxon>
        <taxon>Craniata</taxon>
        <taxon>Vertebrata</taxon>
        <taxon>Euteleostomi</taxon>
        <taxon>Amphibia</taxon>
        <taxon>Batrachia</taxon>
        <taxon>Caudata</taxon>
        <taxon>Salamandroidea</taxon>
        <taxon>Salamandridae</taxon>
        <taxon>Pleurodelinae</taxon>
        <taxon>Pleurodeles</taxon>
    </lineage>
</organism>
<feature type="non-terminal residue" evidence="2">
    <location>
        <position position="1"/>
    </location>
</feature>
<name>A0AAV7MJE5_PLEWA</name>